<dbReference type="GO" id="GO:0032259">
    <property type="term" value="P:methylation"/>
    <property type="evidence" value="ECO:0007669"/>
    <property type="project" value="UniProtKB-KW"/>
</dbReference>
<keyword evidence="2" id="KW-0489">Methyltransferase</keyword>
<dbReference type="GO" id="GO:0016645">
    <property type="term" value="F:oxidoreductase activity, acting on the CH-NH group of donors"/>
    <property type="evidence" value="ECO:0007669"/>
    <property type="project" value="InterPro"/>
</dbReference>
<dbReference type="GeneID" id="11139438"/>
<keyword evidence="3" id="KW-1185">Reference proteome</keyword>
<organism evidence="2 3">
    <name type="scientific">Pyrolobus fumarii (strain DSM 11204 / 1A)</name>
    <dbReference type="NCBI Taxonomy" id="694429"/>
    <lineage>
        <taxon>Archaea</taxon>
        <taxon>Thermoproteota</taxon>
        <taxon>Thermoprotei</taxon>
        <taxon>Desulfurococcales</taxon>
        <taxon>Pyrodictiaceae</taxon>
        <taxon>Pyrolobus</taxon>
    </lineage>
</organism>
<dbReference type="Pfam" id="PF05430">
    <property type="entry name" value="Methyltransf_30"/>
    <property type="match status" value="1"/>
</dbReference>
<keyword evidence="2" id="KW-0808">Transferase</keyword>
<feature type="domain" description="MnmC-like methyltransferase" evidence="1">
    <location>
        <begin position="146"/>
        <end position="237"/>
    </location>
</feature>
<dbReference type="CDD" id="cd02440">
    <property type="entry name" value="AdoMet_MTases"/>
    <property type="match status" value="1"/>
</dbReference>
<dbReference type="GO" id="GO:0008168">
    <property type="term" value="F:methyltransferase activity"/>
    <property type="evidence" value="ECO:0007669"/>
    <property type="project" value="UniProtKB-KW"/>
</dbReference>
<dbReference type="Proteomes" id="UP000001037">
    <property type="component" value="Chromosome"/>
</dbReference>
<dbReference type="InParanoid" id="G0EEK9"/>
<dbReference type="HOGENOM" id="CLU_1122661_0_0_2"/>
<evidence type="ECO:0000313" key="3">
    <source>
        <dbReference type="Proteomes" id="UP000001037"/>
    </source>
</evidence>
<sequence>MDWRGLVASGEIIPELVRQRKFRKADKLSRLEALDALHYKVSRWTWHELTRYVRSVTGGLGDTEDEPFDVVRMGLAGSVIAWPEVVKQGGRVLEIGTGIGRTRYAIHITTSTTIYMSIDVDPVMLAIALYANPVPAYQDALWKQDMLVLLADAVRLIPLLPDTYFDHVVHDGGPNPRRNPRLYTRSVIHHLWRVLKPCGTLSIFAGAERTWRTRIYEMLRDAGFVVEETVHLPGSRAAVIHARKPCHAGSNLHDERDESLGD</sequence>
<protein>
    <submittedName>
        <fullName evidence="2">Methyltransferase type 11</fullName>
    </submittedName>
</protein>
<name>G0EEK9_PYRF1</name>
<dbReference type="InterPro" id="IPR008471">
    <property type="entry name" value="MnmC-like_methylTransf"/>
</dbReference>
<dbReference type="EMBL" id="CP002838">
    <property type="protein sequence ID" value="AEM38831.1"/>
    <property type="molecule type" value="Genomic_DNA"/>
</dbReference>
<evidence type="ECO:0000259" key="1">
    <source>
        <dbReference type="Pfam" id="PF05430"/>
    </source>
</evidence>
<evidence type="ECO:0000313" key="2">
    <source>
        <dbReference type="EMBL" id="AEM38831.1"/>
    </source>
</evidence>
<dbReference type="eggNOG" id="arCOG00055">
    <property type="taxonomic scope" value="Archaea"/>
</dbReference>
<dbReference type="STRING" id="694429.Pyrfu_0962"/>
<dbReference type="RefSeq" id="WP_014026508.1">
    <property type="nucleotide sequence ID" value="NC_015931.1"/>
</dbReference>
<dbReference type="OrthoDB" id="373237at2157"/>
<dbReference type="Gene3D" id="3.40.50.150">
    <property type="entry name" value="Vaccinia Virus protein VP39"/>
    <property type="match status" value="1"/>
</dbReference>
<dbReference type="InterPro" id="IPR029063">
    <property type="entry name" value="SAM-dependent_MTases_sf"/>
</dbReference>
<accession>G0EEK9</accession>
<gene>
    <name evidence="2" type="ordered locus">Pyrfu_0962</name>
</gene>
<reference evidence="2 3" key="1">
    <citation type="journal article" date="2011" name="Stand. Genomic Sci.">
        <title>Complete genome sequence of the hyperthermophilic chemolithoautotroph Pyrolobus fumarii type strain (1A).</title>
        <authorList>
            <person name="Anderson I."/>
            <person name="Goker M."/>
            <person name="Nolan M."/>
            <person name="Lucas S."/>
            <person name="Hammon N."/>
            <person name="Deshpande S."/>
            <person name="Cheng J.F."/>
            <person name="Tapia R."/>
            <person name="Han C."/>
            <person name="Goodwin L."/>
            <person name="Pitluck S."/>
            <person name="Huntemann M."/>
            <person name="Liolios K."/>
            <person name="Ivanova N."/>
            <person name="Pagani I."/>
            <person name="Mavromatis K."/>
            <person name="Ovchinikova G."/>
            <person name="Pati A."/>
            <person name="Chen A."/>
            <person name="Palaniappan K."/>
            <person name="Land M."/>
            <person name="Hauser L."/>
            <person name="Brambilla E.M."/>
            <person name="Huber H."/>
            <person name="Yasawong M."/>
            <person name="Rohde M."/>
            <person name="Spring S."/>
            <person name="Abt B."/>
            <person name="Sikorski J."/>
            <person name="Wirth R."/>
            <person name="Detter J.C."/>
            <person name="Woyke T."/>
            <person name="Bristow J."/>
            <person name="Eisen J.A."/>
            <person name="Markowitz V."/>
            <person name="Hugenholtz P."/>
            <person name="Kyrpides N.C."/>
            <person name="Klenk H.P."/>
            <person name="Lapidus A."/>
        </authorList>
    </citation>
    <scope>NUCLEOTIDE SEQUENCE [LARGE SCALE GENOMIC DNA]</scope>
    <source>
        <strain evidence="3">DSM 11204 / 1A</strain>
    </source>
</reference>
<dbReference type="SUPFAM" id="SSF53335">
    <property type="entry name" value="S-adenosyl-L-methionine-dependent methyltransferases"/>
    <property type="match status" value="1"/>
</dbReference>
<dbReference type="KEGG" id="pfm:Pyrfu_0962"/>
<dbReference type="AlphaFoldDB" id="G0EEK9"/>
<proteinExistence type="predicted"/>